<dbReference type="Proteomes" id="UP000265926">
    <property type="component" value="Unassembled WGS sequence"/>
</dbReference>
<proteinExistence type="predicted"/>
<organism evidence="1 2">
    <name type="scientific">Maribellus luteus</name>
    <dbReference type="NCBI Taxonomy" id="2305463"/>
    <lineage>
        <taxon>Bacteria</taxon>
        <taxon>Pseudomonadati</taxon>
        <taxon>Bacteroidota</taxon>
        <taxon>Bacteroidia</taxon>
        <taxon>Marinilabiliales</taxon>
        <taxon>Prolixibacteraceae</taxon>
        <taxon>Maribellus</taxon>
    </lineage>
</organism>
<evidence type="ECO:0008006" key="3">
    <source>
        <dbReference type="Google" id="ProtNLM"/>
    </source>
</evidence>
<gene>
    <name evidence="1" type="ORF">D1614_05040</name>
</gene>
<protein>
    <recommendedName>
        <fullName evidence="3">PHP domain-containing protein</fullName>
    </recommendedName>
</protein>
<dbReference type="OrthoDB" id="9804333at2"/>
<dbReference type="Gene3D" id="1.10.150.650">
    <property type="match status" value="1"/>
</dbReference>
<reference evidence="1 2" key="1">
    <citation type="submission" date="2018-08" db="EMBL/GenBank/DDBJ databases">
        <title>Pallidiluteibacterium maritimus gen. nov., sp. nov., isolated from coastal sediment.</title>
        <authorList>
            <person name="Zhou L.Y."/>
        </authorList>
    </citation>
    <scope>NUCLEOTIDE SEQUENCE [LARGE SCALE GENOMIC DNA]</scope>
    <source>
        <strain evidence="1 2">XSD2</strain>
    </source>
</reference>
<dbReference type="RefSeq" id="WP_119436800.1">
    <property type="nucleotide sequence ID" value="NZ_QWGR01000002.1"/>
</dbReference>
<comment type="caution">
    <text evidence="1">The sequence shown here is derived from an EMBL/GenBank/DDBJ whole genome shotgun (WGS) entry which is preliminary data.</text>
</comment>
<keyword evidence="2" id="KW-1185">Reference proteome</keyword>
<sequence>MTQAKSIFTTFPDTEDLLKWYKGQAAKAVPNINGHIHTPHSFSAFSNIEQPFEMAKAEDVSVLGINDFYTTDGYNEFAEMAQKHQIFPLFNIEFMALQNDLQQAGIRVNDPSNPGRTYFSGKGLRQPAKMSEASLQKISSLQTESNRQTYEMVEKLNAFLAENAIDLQFDAAELQNRLAKNLFRERHIAQAIRIAVFEKEDTDLGRAKLFNAIFQGKAVKSAIDDVAGLENEIRGNLLKAGGAAFVPEDPKAFLSLEEVKELIIDAGGIPCYPVLLDFGNANFTDYEADKEKLLAELKSKNVFSIELIPGRNNFDIFKDFVQFFHQNDFVITFGSEHNTPQLDPVKLCCGGGIDLDEELKQINYEGTAIVAAHQYLVANGKEGYLNGQIAKTEEKAAFVELGKAVIAKFLSM</sequence>
<dbReference type="SUPFAM" id="SSF89550">
    <property type="entry name" value="PHP domain-like"/>
    <property type="match status" value="1"/>
</dbReference>
<dbReference type="Gene3D" id="3.20.20.140">
    <property type="entry name" value="Metal-dependent hydrolases"/>
    <property type="match status" value="1"/>
</dbReference>
<accession>A0A399T850</accession>
<dbReference type="EMBL" id="QWGR01000002">
    <property type="protein sequence ID" value="RIJ50113.1"/>
    <property type="molecule type" value="Genomic_DNA"/>
</dbReference>
<dbReference type="AlphaFoldDB" id="A0A399T850"/>
<evidence type="ECO:0000313" key="2">
    <source>
        <dbReference type="Proteomes" id="UP000265926"/>
    </source>
</evidence>
<evidence type="ECO:0000313" key="1">
    <source>
        <dbReference type="EMBL" id="RIJ50113.1"/>
    </source>
</evidence>
<name>A0A399T850_9BACT</name>
<dbReference type="InterPro" id="IPR016195">
    <property type="entry name" value="Pol/histidinol_Pase-like"/>
</dbReference>